<feature type="region of interest" description="Disordered" evidence="1">
    <location>
        <begin position="31"/>
        <end position="73"/>
    </location>
</feature>
<accession>A0A8J4EAA0</accession>
<sequence>MRTPARVLSTAASVRISAVDRGGFGRVTAGSSVGRGVARSTGDRSTLSHEGHRRADDATGRPQRGHLEAIDLR</sequence>
<keyword evidence="3" id="KW-1185">Reference proteome</keyword>
<gene>
    <name evidence="2" type="ORF">Voc01_024280</name>
</gene>
<proteinExistence type="predicted"/>
<dbReference type="Proteomes" id="UP000635606">
    <property type="component" value="Unassembled WGS sequence"/>
</dbReference>
<reference evidence="2" key="1">
    <citation type="submission" date="2021-01" db="EMBL/GenBank/DDBJ databases">
        <title>Whole genome shotgun sequence of Virgisporangium ochraceum NBRC 16418.</title>
        <authorList>
            <person name="Komaki H."/>
            <person name="Tamura T."/>
        </authorList>
    </citation>
    <scope>NUCLEOTIDE SEQUENCE</scope>
    <source>
        <strain evidence="2">NBRC 16418</strain>
    </source>
</reference>
<organism evidence="2 3">
    <name type="scientific">Virgisporangium ochraceum</name>
    <dbReference type="NCBI Taxonomy" id="65505"/>
    <lineage>
        <taxon>Bacteria</taxon>
        <taxon>Bacillati</taxon>
        <taxon>Actinomycetota</taxon>
        <taxon>Actinomycetes</taxon>
        <taxon>Micromonosporales</taxon>
        <taxon>Micromonosporaceae</taxon>
        <taxon>Virgisporangium</taxon>
    </lineage>
</organism>
<feature type="compositionally biased region" description="Basic and acidic residues" evidence="1">
    <location>
        <begin position="46"/>
        <end position="73"/>
    </location>
</feature>
<evidence type="ECO:0000313" key="3">
    <source>
        <dbReference type="Proteomes" id="UP000635606"/>
    </source>
</evidence>
<comment type="caution">
    <text evidence="2">The sequence shown here is derived from an EMBL/GenBank/DDBJ whole genome shotgun (WGS) entry which is preliminary data.</text>
</comment>
<dbReference type="AlphaFoldDB" id="A0A8J4EAA0"/>
<evidence type="ECO:0000313" key="2">
    <source>
        <dbReference type="EMBL" id="GIJ67511.1"/>
    </source>
</evidence>
<protein>
    <submittedName>
        <fullName evidence="2">Uncharacterized protein</fullName>
    </submittedName>
</protein>
<dbReference type="EMBL" id="BOPH01000027">
    <property type="protein sequence ID" value="GIJ67511.1"/>
    <property type="molecule type" value="Genomic_DNA"/>
</dbReference>
<evidence type="ECO:0000256" key="1">
    <source>
        <dbReference type="SAM" id="MobiDB-lite"/>
    </source>
</evidence>
<name>A0A8J4EAA0_9ACTN</name>